<evidence type="ECO:0000313" key="1">
    <source>
        <dbReference type="EMBL" id="KAH1091761.1"/>
    </source>
</evidence>
<sequence length="86" mass="10489">MEEVIKYLTQVTVLYRRTKVPINENEQFMKPTQSIIRDTLYTQYIELYHNHITKWNQQRKEKVDVPASLKKERIVENKTSSPWKHK</sequence>
<reference evidence="1 2" key="1">
    <citation type="journal article" date="2021" name="Plant Biotechnol. J.">
        <title>Multi-omics assisted identification of the key and species-specific regulatory components of drought-tolerant mechanisms in Gossypium stocksii.</title>
        <authorList>
            <person name="Yu D."/>
            <person name="Ke L."/>
            <person name="Zhang D."/>
            <person name="Wu Y."/>
            <person name="Sun Y."/>
            <person name="Mei J."/>
            <person name="Sun J."/>
            <person name="Sun Y."/>
        </authorList>
    </citation>
    <scope>NUCLEOTIDE SEQUENCE [LARGE SCALE GENOMIC DNA]</scope>
    <source>
        <strain evidence="2">cv. E1</strain>
        <tissue evidence="1">Leaf</tissue>
    </source>
</reference>
<evidence type="ECO:0000313" key="2">
    <source>
        <dbReference type="Proteomes" id="UP000828251"/>
    </source>
</evidence>
<proteinExistence type="predicted"/>
<comment type="caution">
    <text evidence="1">The sequence shown here is derived from an EMBL/GenBank/DDBJ whole genome shotgun (WGS) entry which is preliminary data.</text>
</comment>
<feature type="non-terminal residue" evidence="1">
    <location>
        <position position="86"/>
    </location>
</feature>
<dbReference type="EMBL" id="JAIQCV010000006">
    <property type="protein sequence ID" value="KAH1091761.1"/>
    <property type="molecule type" value="Genomic_DNA"/>
</dbReference>
<keyword evidence="2" id="KW-1185">Reference proteome</keyword>
<organism evidence="1 2">
    <name type="scientific">Gossypium stocksii</name>
    <dbReference type="NCBI Taxonomy" id="47602"/>
    <lineage>
        <taxon>Eukaryota</taxon>
        <taxon>Viridiplantae</taxon>
        <taxon>Streptophyta</taxon>
        <taxon>Embryophyta</taxon>
        <taxon>Tracheophyta</taxon>
        <taxon>Spermatophyta</taxon>
        <taxon>Magnoliopsida</taxon>
        <taxon>eudicotyledons</taxon>
        <taxon>Gunneridae</taxon>
        <taxon>Pentapetalae</taxon>
        <taxon>rosids</taxon>
        <taxon>malvids</taxon>
        <taxon>Malvales</taxon>
        <taxon>Malvaceae</taxon>
        <taxon>Malvoideae</taxon>
        <taxon>Gossypium</taxon>
    </lineage>
</organism>
<protein>
    <submittedName>
        <fullName evidence="1">Uncharacterized protein</fullName>
    </submittedName>
</protein>
<accession>A0A9D3VQ30</accession>
<dbReference type="AlphaFoldDB" id="A0A9D3VQ30"/>
<name>A0A9D3VQ30_9ROSI</name>
<dbReference type="Proteomes" id="UP000828251">
    <property type="component" value="Unassembled WGS sequence"/>
</dbReference>
<gene>
    <name evidence="1" type="ORF">J1N35_019018</name>
</gene>